<feature type="signal peptide" evidence="7">
    <location>
        <begin position="1"/>
        <end position="20"/>
    </location>
</feature>
<proteinExistence type="predicted"/>
<keyword evidence="9" id="KW-1185">Reference proteome</keyword>
<feature type="transmembrane region" description="Helical" evidence="6">
    <location>
        <begin position="89"/>
        <end position="118"/>
    </location>
</feature>
<dbReference type="Pfam" id="PF01925">
    <property type="entry name" value="TauE"/>
    <property type="match status" value="1"/>
</dbReference>
<dbReference type="GO" id="GO:0031464">
    <property type="term" value="C:Cul4A-RING E3 ubiquitin ligase complex"/>
    <property type="evidence" value="ECO:0007669"/>
    <property type="project" value="TreeGrafter"/>
</dbReference>
<dbReference type="Proteomes" id="UP001054902">
    <property type="component" value="Unassembled WGS sequence"/>
</dbReference>
<dbReference type="PANTHER" id="PTHR14255">
    <property type="entry name" value="CEREBLON"/>
    <property type="match status" value="1"/>
</dbReference>
<keyword evidence="4 6" id="KW-0472">Membrane</keyword>
<keyword evidence="7" id="KW-0732">Signal</keyword>
<evidence type="ECO:0000256" key="6">
    <source>
        <dbReference type="SAM" id="Phobius"/>
    </source>
</evidence>
<evidence type="ECO:0000256" key="4">
    <source>
        <dbReference type="ARBA" id="ARBA00023136"/>
    </source>
</evidence>
<dbReference type="PANTHER" id="PTHR14255:SF3">
    <property type="entry name" value="SULFITE EXPORTER TAUE_SAFE FAMILY PROTEIN 5-RELATED"/>
    <property type="match status" value="1"/>
</dbReference>
<evidence type="ECO:0000313" key="8">
    <source>
        <dbReference type="EMBL" id="GFH49095.1"/>
    </source>
</evidence>
<comment type="subcellular location">
    <subcellularLocation>
        <location evidence="1">Membrane</location>
        <topology evidence="1">Multi-pass membrane protein</topology>
    </subcellularLocation>
</comment>
<dbReference type="InterPro" id="IPR002781">
    <property type="entry name" value="TM_pro_TauE-like"/>
</dbReference>
<reference evidence="8 9" key="1">
    <citation type="journal article" date="2021" name="Sci. Rep.">
        <title>The genome of the diatom Chaetoceros tenuissimus carries an ancient integrated fragment of an extant virus.</title>
        <authorList>
            <person name="Hongo Y."/>
            <person name="Kimura K."/>
            <person name="Takaki Y."/>
            <person name="Yoshida Y."/>
            <person name="Baba S."/>
            <person name="Kobayashi G."/>
            <person name="Nagasaki K."/>
            <person name="Hano T."/>
            <person name="Tomaru Y."/>
        </authorList>
    </citation>
    <scope>NUCLEOTIDE SEQUENCE [LARGE SCALE GENOMIC DNA]</scope>
    <source>
        <strain evidence="8 9">NIES-3715</strain>
    </source>
</reference>
<comment type="caution">
    <text evidence="8">The sequence shown here is derived from an EMBL/GenBank/DDBJ whole genome shotgun (WGS) entry which is preliminary data.</text>
</comment>
<dbReference type="GO" id="GO:0016567">
    <property type="term" value="P:protein ubiquitination"/>
    <property type="evidence" value="ECO:0007669"/>
    <property type="project" value="TreeGrafter"/>
</dbReference>
<accession>A0AAD3CQQ3</accession>
<feature type="transmembrane region" description="Helical" evidence="6">
    <location>
        <begin position="379"/>
        <end position="397"/>
    </location>
</feature>
<keyword evidence="2 6" id="KW-0812">Transmembrane</keyword>
<feature type="transmembrane region" description="Helical" evidence="6">
    <location>
        <begin position="206"/>
        <end position="225"/>
    </location>
</feature>
<feature type="transmembrane region" description="Helical" evidence="6">
    <location>
        <begin position="231"/>
        <end position="249"/>
    </location>
</feature>
<name>A0AAD3CQQ3_9STRA</name>
<evidence type="ECO:0008006" key="10">
    <source>
        <dbReference type="Google" id="ProtNLM"/>
    </source>
</evidence>
<dbReference type="GO" id="GO:0016020">
    <property type="term" value="C:membrane"/>
    <property type="evidence" value="ECO:0007669"/>
    <property type="project" value="UniProtKB-SubCell"/>
</dbReference>
<evidence type="ECO:0000256" key="7">
    <source>
        <dbReference type="SAM" id="SignalP"/>
    </source>
</evidence>
<evidence type="ECO:0000256" key="3">
    <source>
        <dbReference type="ARBA" id="ARBA00022989"/>
    </source>
</evidence>
<organism evidence="8 9">
    <name type="scientific">Chaetoceros tenuissimus</name>
    <dbReference type="NCBI Taxonomy" id="426638"/>
    <lineage>
        <taxon>Eukaryota</taxon>
        <taxon>Sar</taxon>
        <taxon>Stramenopiles</taxon>
        <taxon>Ochrophyta</taxon>
        <taxon>Bacillariophyta</taxon>
        <taxon>Coscinodiscophyceae</taxon>
        <taxon>Chaetocerotophycidae</taxon>
        <taxon>Chaetocerotales</taxon>
        <taxon>Chaetocerotaceae</taxon>
        <taxon>Chaetoceros</taxon>
    </lineage>
</organism>
<evidence type="ECO:0000256" key="5">
    <source>
        <dbReference type="SAM" id="MobiDB-lite"/>
    </source>
</evidence>
<sequence length="632" mass="69782">MKKIGLALLLLTALFAFVNAEQQCEQKKKSYFCPLCNGTNVSSCLNDCGGYSQQDRKNGICFSRNLFGQNEYLNPDKHYPFLWNDIVGAIIWFIAAGVATACGVGGGGIYVPLGIILLRFSSKAASGLSQASIFGASVGGLLLNLRDHHPDTKIRDTIGRRTSDMRVIPYEQGLLDSEIEVEEANYLSLDNGSHKFYTRPLIDYDMALFLAPMEMGGAVLGVIIQKLLPNWLFLSLAAVILGLTSIKTFQKFASSYKIEHAARQARVAQNQSVDEVDDASHVEVDATNDSNQGEEQSLDDDVSYESENQAILDDDVISYGEDEIVQSLSGEGNENIPCPDEEENDTHDDTLVLEDNEEKLEARRKLLEEDARQYPLEKILCLILLWLVLTLLTFLKGGKGVDSLVGITCKSVWYSVLIAAQFFWLLGFATFFGFKMVKRHEKKIQCNFPFYEQDQLWDAQKLRFYASFTFLAGIVAGLIGIGGGMVLNPLMLVMGINPRVSSATTASMIVLTSSSVAVMFVTSGLVPWQYALFFFVVCFSGAFIGKKYIDAYVKRTGMTSILIGILAAIIGLATFGCIAIVILNLKEANWCLDGFKPFCVIEDKDGQEVSCSSFINNPIESDGVNNLFELFR</sequence>
<dbReference type="AlphaFoldDB" id="A0AAD3CQQ3"/>
<protein>
    <recommendedName>
        <fullName evidence="10">Sulfite exporter TauE/SafE family protein</fullName>
    </recommendedName>
</protein>
<feature type="transmembrane region" description="Helical" evidence="6">
    <location>
        <begin position="528"/>
        <end position="549"/>
    </location>
</feature>
<feature type="region of interest" description="Disordered" evidence="5">
    <location>
        <begin position="283"/>
        <end position="302"/>
    </location>
</feature>
<evidence type="ECO:0000256" key="1">
    <source>
        <dbReference type="ARBA" id="ARBA00004141"/>
    </source>
</evidence>
<feature type="chain" id="PRO_5042287926" description="Sulfite exporter TauE/SafE family protein" evidence="7">
    <location>
        <begin position="21"/>
        <end position="632"/>
    </location>
</feature>
<feature type="transmembrane region" description="Helical" evidence="6">
    <location>
        <begin position="464"/>
        <end position="487"/>
    </location>
</feature>
<evidence type="ECO:0000256" key="2">
    <source>
        <dbReference type="ARBA" id="ARBA00022692"/>
    </source>
</evidence>
<feature type="transmembrane region" description="Helical" evidence="6">
    <location>
        <begin position="412"/>
        <end position="434"/>
    </location>
</feature>
<dbReference type="EMBL" id="BLLK01000032">
    <property type="protein sequence ID" value="GFH49095.1"/>
    <property type="molecule type" value="Genomic_DNA"/>
</dbReference>
<keyword evidence="3 6" id="KW-1133">Transmembrane helix</keyword>
<gene>
    <name evidence="8" type="ORF">CTEN210_05571</name>
</gene>
<evidence type="ECO:0000313" key="9">
    <source>
        <dbReference type="Proteomes" id="UP001054902"/>
    </source>
</evidence>
<feature type="transmembrane region" description="Helical" evidence="6">
    <location>
        <begin position="561"/>
        <end position="583"/>
    </location>
</feature>